<dbReference type="HOGENOM" id="CLU_061999_1_1_2"/>
<dbReference type="SMART" id="SM00481">
    <property type="entry name" value="POLIIIAc"/>
    <property type="match status" value="1"/>
</dbReference>
<reference evidence="2 3" key="1">
    <citation type="submission" date="2013-07" db="EMBL/GenBank/DDBJ databases">
        <title>Genome of Archaeoglobus fulgidus.</title>
        <authorList>
            <person name="Fiebig A."/>
            <person name="Birkeland N.-K."/>
        </authorList>
    </citation>
    <scope>NUCLEOTIDE SEQUENCE [LARGE SCALE GENOMIC DNA]</scope>
    <source>
        <strain evidence="2 3">DSM 8774</strain>
    </source>
</reference>
<accession>A0A075WDP6</accession>
<dbReference type="Pfam" id="PF02811">
    <property type="entry name" value="PHP"/>
    <property type="match status" value="1"/>
</dbReference>
<dbReference type="GO" id="GO:0008270">
    <property type="term" value="F:zinc ion binding"/>
    <property type="evidence" value="ECO:0007669"/>
    <property type="project" value="TreeGrafter"/>
</dbReference>
<feature type="domain" description="Polymerase/histidinol phosphatase N-terminal" evidence="1">
    <location>
        <begin position="2"/>
        <end position="78"/>
    </location>
</feature>
<sequence length="211" mass="23538">MIDLHIHSNYSDGQGSVEEIARRAKERGLKAIAIVDHSIELPFGLTEKKARMREIEIENAASLYGIKIYSGIECSINAAGEIVLPDFDFDFIIASVHEFVYGQAYYERVIRCLESHDVDVLGHPFSPLFGFDGRLAEMDEKLLDVVEERGVAVELNSSHKSPQDEFLQLCRDRKIAYSIGSDAHSLSGVGEVGWSVEKAKRYMAGAKLFTP</sequence>
<dbReference type="InterPro" id="IPR003141">
    <property type="entry name" value="Pol/His_phosphatase_N"/>
</dbReference>
<proteinExistence type="predicted"/>
<dbReference type="SUPFAM" id="SSF89550">
    <property type="entry name" value="PHP domain-like"/>
    <property type="match status" value="1"/>
</dbReference>
<dbReference type="InterPro" id="IPR050243">
    <property type="entry name" value="PHP_phosphatase"/>
</dbReference>
<dbReference type="Gene3D" id="3.20.20.140">
    <property type="entry name" value="Metal-dependent hydrolases"/>
    <property type="match status" value="1"/>
</dbReference>
<evidence type="ECO:0000313" key="2">
    <source>
        <dbReference type="EMBL" id="AIG98106.1"/>
    </source>
</evidence>
<dbReference type="GeneID" id="24794836"/>
<dbReference type="GO" id="GO:0042578">
    <property type="term" value="F:phosphoric ester hydrolase activity"/>
    <property type="evidence" value="ECO:0007669"/>
    <property type="project" value="TreeGrafter"/>
</dbReference>
<dbReference type="EMBL" id="CP006577">
    <property type="protein sequence ID" value="AIG98106.1"/>
    <property type="molecule type" value="Genomic_DNA"/>
</dbReference>
<dbReference type="Proteomes" id="UP000028501">
    <property type="component" value="Chromosome"/>
</dbReference>
<dbReference type="RefSeq" id="WP_010878728.1">
    <property type="nucleotide sequence ID" value="NZ_CP006577.1"/>
</dbReference>
<dbReference type="PANTHER" id="PTHR36928:SF1">
    <property type="entry name" value="PHOSPHATASE YCDX-RELATED"/>
    <property type="match status" value="1"/>
</dbReference>
<name>A0A075WDP6_ARCFL</name>
<evidence type="ECO:0000313" key="3">
    <source>
        <dbReference type="Proteomes" id="UP000028501"/>
    </source>
</evidence>
<dbReference type="GO" id="GO:0005829">
    <property type="term" value="C:cytosol"/>
    <property type="evidence" value="ECO:0007669"/>
    <property type="project" value="TreeGrafter"/>
</dbReference>
<dbReference type="InterPro" id="IPR004013">
    <property type="entry name" value="PHP_dom"/>
</dbReference>
<dbReference type="PANTHER" id="PTHR36928">
    <property type="entry name" value="PHOSPHATASE YCDX-RELATED"/>
    <property type="match status" value="1"/>
</dbReference>
<dbReference type="AlphaFoldDB" id="A0A075WDP6"/>
<dbReference type="KEGG" id="afg:AFULGI_00013310"/>
<dbReference type="InterPro" id="IPR016195">
    <property type="entry name" value="Pol/histidinol_Pase-like"/>
</dbReference>
<organism evidence="2 3">
    <name type="scientific">Archaeoglobus fulgidus DSM 8774</name>
    <dbReference type="NCBI Taxonomy" id="1344584"/>
    <lineage>
        <taxon>Archaea</taxon>
        <taxon>Methanobacteriati</taxon>
        <taxon>Methanobacteriota</taxon>
        <taxon>Archaeoglobi</taxon>
        <taxon>Archaeoglobales</taxon>
        <taxon>Archaeoglobaceae</taxon>
        <taxon>Archaeoglobus</taxon>
    </lineage>
</organism>
<gene>
    <name evidence="2" type="ORF">AFULGI_00013310</name>
</gene>
<evidence type="ECO:0000259" key="1">
    <source>
        <dbReference type="SMART" id="SM00481"/>
    </source>
</evidence>
<protein>
    <submittedName>
        <fullName evidence="2">Histidinol phosphatase</fullName>
    </submittedName>
</protein>